<dbReference type="EMBL" id="QPKB01001131">
    <property type="protein sequence ID" value="RWR98268.1"/>
    <property type="molecule type" value="Genomic_DNA"/>
</dbReference>
<reference evidence="2 3" key="1">
    <citation type="journal article" date="2019" name="Nat. Plants">
        <title>Stout camphor tree genome fills gaps in understanding of flowering plant genome evolution.</title>
        <authorList>
            <person name="Chaw S.M."/>
            <person name="Liu Y.C."/>
            <person name="Wu Y.W."/>
            <person name="Wang H.Y."/>
            <person name="Lin C.I."/>
            <person name="Wu C.S."/>
            <person name="Ke H.M."/>
            <person name="Chang L.Y."/>
            <person name="Hsu C.Y."/>
            <person name="Yang H.T."/>
            <person name="Sudianto E."/>
            <person name="Hsu M.H."/>
            <person name="Wu K.P."/>
            <person name="Wang L.N."/>
            <person name="Leebens-Mack J.H."/>
            <person name="Tsai I.J."/>
        </authorList>
    </citation>
    <scope>NUCLEOTIDE SEQUENCE [LARGE SCALE GENOMIC DNA]</scope>
    <source>
        <strain evidence="3">cv. Chaw 1501</strain>
        <tissue evidence="2">Young leaves</tissue>
    </source>
</reference>
<feature type="transmembrane region" description="Helical" evidence="1">
    <location>
        <begin position="21"/>
        <end position="38"/>
    </location>
</feature>
<dbReference type="OrthoDB" id="1938219at2759"/>
<keyword evidence="3" id="KW-1185">Reference proteome</keyword>
<gene>
    <name evidence="2" type="ORF">CKAN_02779500</name>
</gene>
<keyword evidence="1" id="KW-0472">Membrane</keyword>
<protein>
    <recommendedName>
        <fullName evidence="4">Ycf1</fullName>
    </recommendedName>
</protein>
<sequence>MDYQNDSIFKKKNKRVCKRKSNFLICIEEILTIQVVVIKDRNRRNIFGKYHQKEVNRFIFIRKWHYFLTFFNERIYIHIFLCTVNVSRVNVQLFLESTKKIIDKYIHKEGIDETNQKKKKKKLYFDYKKKSLSNISQNKSKISGDLYSFSQASVFYKLSQIQAINKKYHLRSLLQYREAYLILKDRIRNFFGTRRILDSKSRHKKLPNSGMNEWKNWLRGHYQYNLSQARWSKLVPQKWRTRVNRRRTIQNKDSKKNSYEKAQFIHYEKKNDYEVNSLTIKKAKLKKNYRYDLFSYKYINYGDMKDSYIYPSSLQVNEDREIPYNYNTPKIEPFYVLGDICISDYLGEEYIIGTGKSTDRKYLEWKIFDLFLRKNIDIESWTDTDTGTNINKMTKTETDYYQMIDKKDLFYLTIHQEINPPNQKKKFFLIGMNKEMLYRPILNTKSWFFSEFVPLYDAYKIKPWDDLLNNRIFNNVKVYCFLLRLINAKEIAISSIQGGEMHLDVMLIQTNPTLPELIKKGILILEPVRLSIKWDRQFIMYQTIGISLVHNNKCQTNGRYREKRYVDENYFNGSIVQHKKMLVNRDENHYDLLVPENILSPRRRRELRILICFNSGNRNAMDRNPVFFNDNNVRNWGPFLDEDKHIDTDINKFIQFKLFLWPNYRLEDLACMNRYWFDTNNGQPFQYVKDTYVSTIRN</sequence>
<evidence type="ECO:0000313" key="2">
    <source>
        <dbReference type="EMBL" id="RWR98268.1"/>
    </source>
</evidence>
<evidence type="ECO:0000256" key="1">
    <source>
        <dbReference type="SAM" id="Phobius"/>
    </source>
</evidence>
<name>A0A3S3NFG7_9MAGN</name>
<keyword evidence="1" id="KW-0812">Transmembrane</keyword>
<dbReference type="STRING" id="337451.A0A3S3NFG7"/>
<keyword evidence="1" id="KW-1133">Transmembrane helix</keyword>
<accession>A0A3S3NFG7</accession>
<comment type="caution">
    <text evidence="2">The sequence shown here is derived from an EMBL/GenBank/DDBJ whole genome shotgun (WGS) entry which is preliminary data.</text>
</comment>
<dbReference type="Proteomes" id="UP000283530">
    <property type="component" value="Unassembled WGS sequence"/>
</dbReference>
<proteinExistence type="predicted"/>
<organism evidence="2 3">
    <name type="scientific">Cinnamomum micranthum f. kanehirae</name>
    <dbReference type="NCBI Taxonomy" id="337451"/>
    <lineage>
        <taxon>Eukaryota</taxon>
        <taxon>Viridiplantae</taxon>
        <taxon>Streptophyta</taxon>
        <taxon>Embryophyta</taxon>
        <taxon>Tracheophyta</taxon>
        <taxon>Spermatophyta</taxon>
        <taxon>Magnoliopsida</taxon>
        <taxon>Magnoliidae</taxon>
        <taxon>Laurales</taxon>
        <taxon>Lauraceae</taxon>
        <taxon>Cinnamomum</taxon>
    </lineage>
</organism>
<evidence type="ECO:0000313" key="3">
    <source>
        <dbReference type="Proteomes" id="UP000283530"/>
    </source>
</evidence>
<evidence type="ECO:0008006" key="4">
    <source>
        <dbReference type="Google" id="ProtNLM"/>
    </source>
</evidence>
<dbReference type="AlphaFoldDB" id="A0A3S3NFG7"/>